<feature type="domain" description="Spore germination protein N-terminal" evidence="10">
    <location>
        <begin position="25"/>
        <end position="201"/>
    </location>
</feature>
<keyword evidence="7" id="KW-0449">Lipoprotein</keyword>
<gene>
    <name evidence="11" type="ORF">LJD61_19465</name>
</gene>
<sequence>MKRILFSILVLIMIAFTGCDDGITNYKNIDEIIFARVLAIDKANTDSNDVSITAAYQVSTSGGSGDPSAKKKQADVITSEGKTLFDAVRNFNSFSDRKIFLGQVDFILFSEDIAKDGLLKYIDFFARYYEVNLNTDIFIVKNTTAKELLDTAVKNEYFVSKYLKSLLENSRYLSISSGVKLKDIIRSLDKSYISPYLPSLRIKESLNEDGENDIEMDGYAIFDGEKLIGYFTEKEARGFNWITNKVISGVILVKGKDGKDISLEIHSSRTKIRPVFDNNNLAVTVSVDMSSNISEQTSSEDIYNEQTLEYLKNQQEQIIKREIEKALALAKDKHTDVFGIGDIIYHKHPIKWQGLENTWMEAFANLKTDVEVASDIKRTYITKQPTRSENIRNR</sequence>
<keyword evidence="5" id="KW-0472">Membrane</keyword>
<dbReference type="Gene3D" id="6.20.190.10">
    <property type="entry name" value="Nutrient germinant receptor protein C, domain 1"/>
    <property type="match status" value="1"/>
</dbReference>
<evidence type="ECO:0000256" key="1">
    <source>
        <dbReference type="ARBA" id="ARBA00004635"/>
    </source>
</evidence>
<name>A0ABT1NKA6_9FIRM</name>
<dbReference type="NCBIfam" id="TIGR02887">
    <property type="entry name" value="spore_ger_x_C"/>
    <property type="match status" value="1"/>
</dbReference>
<evidence type="ECO:0000256" key="7">
    <source>
        <dbReference type="ARBA" id="ARBA00023288"/>
    </source>
</evidence>
<reference evidence="11 12" key="1">
    <citation type="submission" date="2021-10" db="EMBL/GenBank/DDBJ databases">
        <title>Lutispora strain m25 sp. nov., a thermophilic, non-spore-forming bacterium isolated from a lab-scale methanogenic bioreactor digesting anaerobic sludge.</title>
        <authorList>
            <person name="El Houari A."/>
            <person name="Mcdonald J."/>
        </authorList>
    </citation>
    <scope>NUCLEOTIDE SEQUENCE [LARGE SCALE GENOMIC DNA]</scope>
    <source>
        <strain evidence="12">m25</strain>
    </source>
</reference>
<evidence type="ECO:0000313" key="11">
    <source>
        <dbReference type="EMBL" id="MCQ1531700.1"/>
    </source>
</evidence>
<proteinExistence type="inferred from homology"/>
<feature type="chain" id="PRO_5045605732" evidence="8">
    <location>
        <begin position="18"/>
        <end position="394"/>
    </location>
</feature>
<evidence type="ECO:0000256" key="8">
    <source>
        <dbReference type="SAM" id="SignalP"/>
    </source>
</evidence>
<dbReference type="InterPro" id="IPR057336">
    <property type="entry name" value="GerAC_N"/>
</dbReference>
<evidence type="ECO:0000256" key="2">
    <source>
        <dbReference type="ARBA" id="ARBA00007886"/>
    </source>
</evidence>
<organism evidence="11 12">
    <name type="scientific">Lutispora saccharofermentans</name>
    <dbReference type="NCBI Taxonomy" id="3024236"/>
    <lineage>
        <taxon>Bacteria</taxon>
        <taxon>Bacillati</taxon>
        <taxon>Bacillota</taxon>
        <taxon>Clostridia</taxon>
        <taxon>Lutisporales</taxon>
        <taxon>Lutisporaceae</taxon>
        <taxon>Lutispora</taxon>
    </lineage>
</organism>
<keyword evidence="12" id="KW-1185">Reference proteome</keyword>
<evidence type="ECO:0000259" key="10">
    <source>
        <dbReference type="Pfam" id="PF25198"/>
    </source>
</evidence>
<dbReference type="Gene3D" id="3.30.300.210">
    <property type="entry name" value="Nutrient germinant receptor protein C, domain 3"/>
    <property type="match status" value="1"/>
</dbReference>
<feature type="domain" description="Spore germination GerAC-like C-terminal" evidence="9">
    <location>
        <begin position="217"/>
        <end position="379"/>
    </location>
</feature>
<keyword evidence="3" id="KW-0309">Germination</keyword>
<feature type="signal peptide" evidence="8">
    <location>
        <begin position="1"/>
        <end position="17"/>
    </location>
</feature>
<dbReference type="PANTHER" id="PTHR35789:SF1">
    <property type="entry name" value="SPORE GERMINATION PROTEIN B3"/>
    <property type="match status" value="1"/>
</dbReference>
<dbReference type="EMBL" id="JAJEKE010000028">
    <property type="protein sequence ID" value="MCQ1531700.1"/>
    <property type="molecule type" value="Genomic_DNA"/>
</dbReference>
<keyword evidence="4 8" id="KW-0732">Signal</keyword>
<comment type="caution">
    <text evidence="11">The sequence shown here is derived from an EMBL/GenBank/DDBJ whole genome shotgun (WGS) entry which is preliminary data.</text>
</comment>
<evidence type="ECO:0000256" key="5">
    <source>
        <dbReference type="ARBA" id="ARBA00023136"/>
    </source>
</evidence>
<comment type="similarity">
    <text evidence="2">Belongs to the GerABKC lipoprotein family.</text>
</comment>
<dbReference type="Pfam" id="PF05504">
    <property type="entry name" value="Spore_GerAC"/>
    <property type="match status" value="1"/>
</dbReference>
<evidence type="ECO:0000256" key="3">
    <source>
        <dbReference type="ARBA" id="ARBA00022544"/>
    </source>
</evidence>
<evidence type="ECO:0000259" key="9">
    <source>
        <dbReference type="Pfam" id="PF05504"/>
    </source>
</evidence>
<dbReference type="RefSeq" id="WP_255229261.1">
    <property type="nucleotide sequence ID" value="NZ_JAJEKE010000028.1"/>
</dbReference>
<evidence type="ECO:0000313" key="12">
    <source>
        <dbReference type="Proteomes" id="UP001651880"/>
    </source>
</evidence>
<dbReference type="InterPro" id="IPR038501">
    <property type="entry name" value="Spore_GerAC_C_sf"/>
</dbReference>
<evidence type="ECO:0000256" key="4">
    <source>
        <dbReference type="ARBA" id="ARBA00022729"/>
    </source>
</evidence>
<evidence type="ECO:0000256" key="6">
    <source>
        <dbReference type="ARBA" id="ARBA00023139"/>
    </source>
</evidence>
<dbReference type="Pfam" id="PF25198">
    <property type="entry name" value="Spore_GerAC_N"/>
    <property type="match status" value="1"/>
</dbReference>
<comment type="subcellular location">
    <subcellularLocation>
        <location evidence="1">Membrane</location>
        <topology evidence="1">Lipid-anchor</topology>
    </subcellularLocation>
</comment>
<dbReference type="Proteomes" id="UP001651880">
    <property type="component" value="Unassembled WGS sequence"/>
</dbReference>
<dbReference type="InterPro" id="IPR046953">
    <property type="entry name" value="Spore_GerAC-like_C"/>
</dbReference>
<protein>
    <submittedName>
        <fullName evidence="11">Ger(X)C family spore germination protein</fullName>
    </submittedName>
</protein>
<keyword evidence="6" id="KW-0564">Palmitate</keyword>
<dbReference type="PANTHER" id="PTHR35789">
    <property type="entry name" value="SPORE GERMINATION PROTEIN B3"/>
    <property type="match status" value="1"/>
</dbReference>
<dbReference type="PROSITE" id="PS51257">
    <property type="entry name" value="PROKAR_LIPOPROTEIN"/>
    <property type="match status" value="1"/>
</dbReference>
<dbReference type="InterPro" id="IPR008844">
    <property type="entry name" value="Spore_GerAC-like"/>
</dbReference>
<accession>A0ABT1NKA6</accession>